<protein>
    <recommendedName>
        <fullName evidence="3">PLAT domain-containing protein</fullName>
    </recommendedName>
</protein>
<dbReference type="OrthoDB" id="19174at2759"/>
<dbReference type="InterPro" id="IPR001024">
    <property type="entry name" value="PLAT/LH2_dom"/>
</dbReference>
<dbReference type="PROSITE" id="PS50095">
    <property type="entry name" value="PLAT"/>
    <property type="match status" value="1"/>
</dbReference>
<feature type="compositionally biased region" description="Basic and acidic residues" evidence="2">
    <location>
        <begin position="528"/>
        <end position="548"/>
    </location>
</feature>
<dbReference type="SUPFAM" id="SSF49723">
    <property type="entry name" value="Lipase/lipooxygenase domain (PLAT/LH2 domain)"/>
    <property type="match status" value="1"/>
</dbReference>
<feature type="compositionally biased region" description="Basic residues" evidence="2">
    <location>
        <begin position="444"/>
        <end position="455"/>
    </location>
</feature>
<evidence type="ECO:0000256" key="1">
    <source>
        <dbReference type="PROSITE-ProRule" id="PRU00152"/>
    </source>
</evidence>
<reference evidence="4" key="1">
    <citation type="submission" date="2021-02" db="EMBL/GenBank/DDBJ databases">
        <authorList>
            <person name="Nowell W R."/>
        </authorList>
    </citation>
    <scope>NUCLEOTIDE SEQUENCE</scope>
</reference>
<evidence type="ECO:0000256" key="2">
    <source>
        <dbReference type="SAM" id="MobiDB-lite"/>
    </source>
</evidence>
<feature type="region of interest" description="Disordered" evidence="2">
    <location>
        <begin position="391"/>
        <end position="588"/>
    </location>
</feature>
<feature type="compositionally biased region" description="Basic and acidic residues" evidence="2">
    <location>
        <begin position="509"/>
        <end position="518"/>
    </location>
</feature>
<name>A0A815LRA2_ADIRI</name>
<feature type="compositionally biased region" description="Polar residues" evidence="2">
    <location>
        <begin position="234"/>
        <end position="245"/>
    </location>
</feature>
<feature type="compositionally biased region" description="Basic and acidic residues" evidence="2">
    <location>
        <begin position="404"/>
        <end position="419"/>
    </location>
</feature>
<feature type="region of interest" description="Disordered" evidence="2">
    <location>
        <begin position="214"/>
        <end position="265"/>
    </location>
</feature>
<evidence type="ECO:0000313" key="4">
    <source>
        <dbReference type="EMBL" id="CAF1413670.1"/>
    </source>
</evidence>
<dbReference type="InterPro" id="IPR036392">
    <property type="entry name" value="PLAT/LH2_dom_sf"/>
</dbReference>
<dbReference type="Proteomes" id="UP000663852">
    <property type="component" value="Unassembled WGS sequence"/>
</dbReference>
<dbReference type="SMART" id="SM00308">
    <property type="entry name" value="LH2"/>
    <property type="match status" value="1"/>
</dbReference>
<dbReference type="Gene3D" id="2.40.180.10">
    <property type="entry name" value="Catalase core domain"/>
    <property type="match status" value="1"/>
</dbReference>
<dbReference type="Pfam" id="PF01477">
    <property type="entry name" value="PLAT"/>
    <property type="match status" value="1"/>
</dbReference>
<gene>
    <name evidence="4" type="ORF">EDS130_LOCUS36923</name>
</gene>
<evidence type="ECO:0000259" key="3">
    <source>
        <dbReference type="PROSITE" id="PS50095"/>
    </source>
</evidence>
<proteinExistence type="predicted"/>
<comment type="caution">
    <text evidence="4">The sequence shown here is derived from an EMBL/GenBank/DDBJ whole genome shotgun (WGS) entry which is preliminary data.</text>
</comment>
<accession>A0A815LRA2</accession>
<organism evidence="4 5">
    <name type="scientific">Adineta ricciae</name>
    <name type="common">Rotifer</name>
    <dbReference type="NCBI Taxonomy" id="249248"/>
    <lineage>
        <taxon>Eukaryota</taxon>
        <taxon>Metazoa</taxon>
        <taxon>Spiralia</taxon>
        <taxon>Gnathifera</taxon>
        <taxon>Rotifera</taxon>
        <taxon>Eurotatoria</taxon>
        <taxon>Bdelloidea</taxon>
        <taxon>Adinetida</taxon>
        <taxon>Adinetidae</taxon>
        <taxon>Adineta</taxon>
    </lineage>
</organism>
<comment type="caution">
    <text evidence="1">Lacks conserved residue(s) required for the propagation of feature annotation.</text>
</comment>
<evidence type="ECO:0000313" key="5">
    <source>
        <dbReference type="Proteomes" id="UP000663852"/>
    </source>
</evidence>
<feature type="domain" description="PLAT" evidence="3">
    <location>
        <begin position="277"/>
        <end position="395"/>
    </location>
</feature>
<sequence>MARVAANHNSNVTATPFLDQLSHEVIKETSKSLRHYIDVKRRENGFVLNPNSSAVESAPIRARYMYGTAKQYPPLYGSSFSDNDIKIYMRSFQQQQRHAHSNQNPSDKRMCREELNYHMRPKRSSSKENQKFAELRLRPSARSTSACSIASGRDFRREMPRSAFKLSRFEQSQLVDDTATILASMVKTRRSIYETNLALHTPHQYISANNNSAFRSTNEQTPVPPKRSALPRTSVDSHASSNYTPTAKPKRKTSDAQEEELATMRRAKPITKKGLLCDYKVTIRTGDRNGASTDAPIRIMFFGTNGCTNFSDLTESEKHRVPFCKDQTDVFTVSTDHVGQLAGIRIGHNQTDMRSGWFLDNITVFDPIRQTTSEIPCNAWLSNKADDQKTMRDLPVVKTVPNAKAKESHKHEKSHDSQSDHSATARKSSATSESTIRNGSITRKQTKKHHHKKQSRRSDDSITVPKKSVSPSPPPPATTIEAHYDQDEFSPVPSTRRTLSPHISTSSSESEHELDNRSHSSRSSTSEHLPRKSSSERDTPPAKTETVKTKPIQHRRPSSSSTSSGRPIVSKKKEEKEEDNEDAHSFFE</sequence>
<dbReference type="PANTHER" id="PTHR45901:SF3">
    <property type="entry name" value="LIPOXYGENASE HOMOLOGY DOMAIN-CONTAINING PROTEIN 1"/>
    <property type="match status" value="1"/>
</dbReference>
<dbReference type="AlphaFoldDB" id="A0A815LRA2"/>
<feature type="compositionally biased region" description="Polar residues" evidence="2">
    <location>
        <begin position="425"/>
        <end position="441"/>
    </location>
</feature>
<dbReference type="EMBL" id="CAJNOJ010000353">
    <property type="protein sequence ID" value="CAF1413670.1"/>
    <property type="molecule type" value="Genomic_DNA"/>
</dbReference>
<dbReference type="PANTHER" id="PTHR45901">
    <property type="entry name" value="PROTEIN CBG12474"/>
    <property type="match status" value="1"/>
</dbReference>
<feature type="compositionally biased region" description="Low complexity" evidence="2">
    <location>
        <begin position="498"/>
        <end position="508"/>
    </location>
</feature>
<dbReference type="InterPro" id="IPR052970">
    <property type="entry name" value="Inner_ear_hair_cell_LOXHD"/>
</dbReference>